<dbReference type="Gene3D" id="1.20.120.520">
    <property type="entry name" value="nmb1532 protein domain like"/>
    <property type="match status" value="1"/>
</dbReference>
<evidence type="ECO:0000256" key="2">
    <source>
        <dbReference type="ARBA" id="ARBA00022490"/>
    </source>
</evidence>
<evidence type="ECO:0000256" key="1">
    <source>
        <dbReference type="ARBA" id="ARBA00004496"/>
    </source>
</evidence>
<dbReference type="Proteomes" id="UP000254134">
    <property type="component" value="Unassembled WGS sequence"/>
</dbReference>
<protein>
    <submittedName>
        <fullName evidence="6">Iron-sulfur cluster repair di-iron protein</fullName>
    </submittedName>
</protein>
<dbReference type="InterPro" id="IPR038062">
    <property type="entry name" value="ScdA-like_N_sf"/>
</dbReference>
<dbReference type="Pfam" id="PF01814">
    <property type="entry name" value="Hemerythrin"/>
    <property type="match status" value="1"/>
</dbReference>
<proteinExistence type="predicted"/>
<dbReference type="Gene3D" id="1.10.3910.10">
    <property type="entry name" value="SP0561-like"/>
    <property type="match status" value="1"/>
</dbReference>
<dbReference type="OrthoDB" id="9797132at2"/>
<reference evidence="6 7" key="1">
    <citation type="submission" date="2018-07" db="EMBL/GenBank/DDBJ databases">
        <title>High-quality-draft genome sequence of Gaiella occulta.</title>
        <authorList>
            <person name="Severino R."/>
            <person name="Froufe H.J.C."/>
            <person name="Rainey F.A."/>
            <person name="Barroso C."/>
            <person name="Albuquerque L."/>
            <person name="Lobo-Da-Cunha A."/>
            <person name="Da Costa M.S."/>
            <person name="Egas C."/>
        </authorList>
    </citation>
    <scope>NUCLEOTIDE SEQUENCE [LARGE SCALE GENOMIC DNA]</scope>
    <source>
        <strain evidence="6 7">F2-233</strain>
    </source>
</reference>
<dbReference type="NCBIfam" id="TIGR03652">
    <property type="entry name" value="FeS_repair_RIC"/>
    <property type="match status" value="1"/>
</dbReference>
<dbReference type="AlphaFoldDB" id="A0A7M2YUE3"/>
<evidence type="ECO:0000313" key="7">
    <source>
        <dbReference type="Proteomes" id="UP000254134"/>
    </source>
</evidence>
<comment type="caution">
    <text evidence="6">The sequence shown here is derived from an EMBL/GenBank/DDBJ whole genome shotgun (WGS) entry which is preliminary data.</text>
</comment>
<dbReference type="EMBL" id="QQZY01000009">
    <property type="protein sequence ID" value="RDI73504.1"/>
    <property type="molecule type" value="Genomic_DNA"/>
</dbReference>
<feature type="domain" description="Hemerythrin-like" evidence="5">
    <location>
        <begin position="82"/>
        <end position="227"/>
    </location>
</feature>
<dbReference type="GO" id="GO:0005737">
    <property type="term" value="C:cytoplasm"/>
    <property type="evidence" value="ECO:0007669"/>
    <property type="project" value="UniProtKB-SubCell"/>
</dbReference>
<sequence>MSPITTDTHVADLVLQQPSRARVFERFGIDYCCGGKTPLETACADRGVDVETVLAALDEPLATEADDIDWTSVPVADLCAHVVGHHHAYLREELPPLRLLVDKVAQAHGDTHPELREVQVIFHATADDLEQHMVKEEQVLFPACVALEQGSSSGFPFGSVENPIRMMLHEHDEVATGLAGLRAATNGYEPPADACNSYRAMLDRLARLEADTHRHVHEENNILFPRAIALEAHPG</sequence>
<gene>
    <name evidence="6" type="ORF">Gocc_2860</name>
</gene>
<organism evidence="6 7">
    <name type="scientific">Gaiella occulta</name>
    <dbReference type="NCBI Taxonomy" id="1002870"/>
    <lineage>
        <taxon>Bacteria</taxon>
        <taxon>Bacillati</taxon>
        <taxon>Actinomycetota</taxon>
        <taxon>Thermoleophilia</taxon>
        <taxon>Gaiellales</taxon>
        <taxon>Gaiellaceae</taxon>
        <taxon>Gaiella</taxon>
    </lineage>
</organism>
<reference evidence="7" key="2">
    <citation type="journal article" date="2019" name="MicrobiologyOpen">
        <title>High-quality draft genome sequence of Gaiella occulta isolated from a 150 meter deep mineral water borehole and comparison with the genome sequences of other deep-branching lineages of the phylum Actinobacteria.</title>
        <authorList>
            <person name="Severino R."/>
            <person name="Froufe H.J.C."/>
            <person name="Barroso C."/>
            <person name="Albuquerque L."/>
            <person name="Lobo-da-Cunha A."/>
            <person name="da Costa M.S."/>
            <person name="Egas C."/>
        </authorList>
    </citation>
    <scope>NUCLEOTIDE SEQUENCE [LARGE SCALE GENOMIC DNA]</scope>
    <source>
        <strain evidence="7">F2-233</strain>
    </source>
</reference>
<accession>A0A7M2YUE3</accession>
<dbReference type="InterPro" id="IPR012312">
    <property type="entry name" value="Hemerythrin-like"/>
</dbReference>
<keyword evidence="2" id="KW-0963">Cytoplasm</keyword>
<evidence type="ECO:0000313" key="6">
    <source>
        <dbReference type="EMBL" id="RDI73504.1"/>
    </source>
</evidence>
<name>A0A7M2YUE3_9ACTN</name>
<dbReference type="Pfam" id="PF04405">
    <property type="entry name" value="ScdA_N"/>
    <property type="match status" value="1"/>
</dbReference>
<dbReference type="PANTHER" id="PTHR36438:SF1">
    <property type="entry name" value="IRON-SULFUR CLUSTER REPAIR PROTEIN YTFE"/>
    <property type="match status" value="1"/>
</dbReference>
<keyword evidence="7" id="KW-1185">Reference proteome</keyword>
<keyword evidence="4" id="KW-0408">Iron</keyword>
<dbReference type="RefSeq" id="WP_114797249.1">
    <property type="nucleotide sequence ID" value="NZ_QQZY01000009.1"/>
</dbReference>
<evidence type="ECO:0000256" key="3">
    <source>
        <dbReference type="ARBA" id="ARBA00022723"/>
    </source>
</evidence>
<dbReference type="InterPro" id="IPR019903">
    <property type="entry name" value="RIC_family"/>
</dbReference>
<comment type="subcellular location">
    <subcellularLocation>
        <location evidence="1">Cytoplasm</location>
    </subcellularLocation>
</comment>
<dbReference type="PANTHER" id="PTHR36438">
    <property type="entry name" value="IRON-SULFUR CLUSTER REPAIR PROTEIN YTFE"/>
    <property type="match status" value="1"/>
</dbReference>
<dbReference type="GO" id="GO:0046872">
    <property type="term" value="F:metal ion binding"/>
    <property type="evidence" value="ECO:0007669"/>
    <property type="project" value="UniProtKB-KW"/>
</dbReference>
<evidence type="ECO:0000259" key="5">
    <source>
        <dbReference type="Pfam" id="PF01814"/>
    </source>
</evidence>
<evidence type="ECO:0000256" key="4">
    <source>
        <dbReference type="ARBA" id="ARBA00023004"/>
    </source>
</evidence>
<keyword evidence="3" id="KW-0479">Metal-binding</keyword>